<evidence type="ECO:0000313" key="2">
    <source>
        <dbReference type="EMBL" id="MCD7454155.1"/>
    </source>
</evidence>
<protein>
    <submittedName>
        <fullName evidence="2">Uncharacterized protein</fullName>
    </submittedName>
</protein>
<evidence type="ECO:0000313" key="3">
    <source>
        <dbReference type="Proteomes" id="UP000823775"/>
    </source>
</evidence>
<gene>
    <name evidence="2" type="ORF">HAX54_023695</name>
</gene>
<name>A0ABS8S4V6_DATST</name>
<feature type="compositionally biased region" description="Polar residues" evidence="1">
    <location>
        <begin position="102"/>
        <end position="121"/>
    </location>
</feature>
<organism evidence="2 3">
    <name type="scientific">Datura stramonium</name>
    <name type="common">Jimsonweed</name>
    <name type="synonym">Common thornapple</name>
    <dbReference type="NCBI Taxonomy" id="4076"/>
    <lineage>
        <taxon>Eukaryota</taxon>
        <taxon>Viridiplantae</taxon>
        <taxon>Streptophyta</taxon>
        <taxon>Embryophyta</taxon>
        <taxon>Tracheophyta</taxon>
        <taxon>Spermatophyta</taxon>
        <taxon>Magnoliopsida</taxon>
        <taxon>eudicotyledons</taxon>
        <taxon>Gunneridae</taxon>
        <taxon>Pentapetalae</taxon>
        <taxon>asterids</taxon>
        <taxon>lamiids</taxon>
        <taxon>Solanales</taxon>
        <taxon>Solanaceae</taxon>
        <taxon>Solanoideae</taxon>
        <taxon>Datureae</taxon>
        <taxon>Datura</taxon>
    </lineage>
</organism>
<evidence type="ECO:0000256" key="1">
    <source>
        <dbReference type="SAM" id="MobiDB-lite"/>
    </source>
</evidence>
<feature type="region of interest" description="Disordered" evidence="1">
    <location>
        <begin position="93"/>
        <end position="134"/>
    </location>
</feature>
<reference evidence="2 3" key="1">
    <citation type="journal article" date="2021" name="BMC Genomics">
        <title>Datura genome reveals duplications of psychoactive alkaloid biosynthetic genes and high mutation rate following tissue culture.</title>
        <authorList>
            <person name="Rajewski A."/>
            <person name="Carter-House D."/>
            <person name="Stajich J."/>
            <person name="Litt A."/>
        </authorList>
    </citation>
    <scope>NUCLEOTIDE SEQUENCE [LARGE SCALE GENOMIC DNA]</scope>
    <source>
        <strain evidence="2">AR-01</strain>
    </source>
</reference>
<keyword evidence="3" id="KW-1185">Reference proteome</keyword>
<feature type="region of interest" description="Disordered" evidence="1">
    <location>
        <begin position="1"/>
        <end position="35"/>
    </location>
</feature>
<comment type="caution">
    <text evidence="2">The sequence shown here is derived from an EMBL/GenBank/DDBJ whole genome shotgun (WGS) entry which is preliminary data.</text>
</comment>
<dbReference type="Proteomes" id="UP000823775">
    <property type="component" value="Unassembled WGS sequence"/>
</dbReference>
<accession>A0ABS8S4V6</accession>
<dbReference type="EMBL" id="JACEIK010000288">
    <property type="protein sequence ID" value="MCD7454155.1"/>
    <property type="molecule type" value="Genomic_DNA"/>
</dbReference>
<proteinExistence type="predicted"/>
<sequence>MEKQKENSKGNPSLIDEKLGSPLPSSQDTLNNSTDIQISKIHSQQSKCSSQQSKYIITTDMENQPTQFTAQCSPIRGSLFENIQEDVPIFTLQTENSHDKSQGSTSYNTNDTLKRSQQNEGMNKEGVHSQLYASARGRTSNKMALF</sequence>
<feature type="compositionally biased region" description="Polar residues" evidence="1">
    <location>
        <begin position="23"/>
        <end position="35"/>
    </location>
</feature>